<protein>
    <submittedName>
        <fullName evidence="4">Helix-turn-helix domain-containing protein</fullName>
    </submittedName>
</protein>
<comment type="caution">
    <text evidence="4">The sequence shown here is derived from an EMBL/GenBank/DDBJ whole genome shotgun (WGS) entry which is preliminary data.</text>
</comment>
<dbReference type="SUPFAM" id="SSF46689">
    <property type="entry name" value="Homeodomain-like"/>
    <property type="match status" value="2"/>
</dbReference>
<keyword evidence="5" id="KW-1185">Reference proteome</keyword>
<dbReference type="SUPFAM" id="SSF52317">
    <property type="entry name" value="Class I glutamine amidotransferase-like"/>
    <property type="match status" value="1"/>
</dbReference>
<dbReference type="InterPro" id="IPR002818">
    <property type="entry name" value="DJ-1/PfpI"/>
</dbReference>
<feature type="domain" description="HTH araC/xylS-type" evidence="3">
    <location>
        <begin position="222"/>
        <end position="320"/>
    </location>
</feature>
<dbReference type="Gene3D" id="1.10.10.60">
    <property type="entry name" value="Homeodomain-like"/>
    <property type="match status" value="2"/>
</dbReference>
<organism evidence="4 5">
    <name type="scientific">Arcticibacter tournemirensis</name>
    <dbReference type="NCBI Taxonomy" id="699437"/>
    <lineage>
        <taxon>Bacteria</taxon>
        <taxon>Pseudomonadati</taxon>
        <taxon>Bacteroidota</taxon>
        <taxon>Sphingobacteriia</taxon>
        <taxon>Sphingobacteriales</taxon>
        <taxon>Sphingobacteriaceae</taxon>
        <taxon>Arcticibacter</taxon>
    </lineage>
</organism>
<accession>A0A5M9HER7</accession>
<keyword evidence="2" id="KW-0804">Transcription</keyword>
<dbReference type="RefSeq" id="WP_141815858.1">
    <property type="nucleotide sequence ID" value="NZ_VFPL01000001.1"/>
</dbReference>
<reference evidence="4 5" key="1">
    <citation type="submission" date="2019-09" db="EMBL/GenBank/DDBJ databases">
        <title>Pararcticibacter amylolyticus gen. nov., sp. nov., isolated from a rottenly hemp rope, and reclassification of Pedobacter tournemirensis as Pararcticibacter tournemirensis comb. nov.</title>
        <authorList>
            <person name="Cai Y."/>
        </authorList>
    </citation>
    <scope>NUCLEOTIDE SEQUENCE [LARGE SCALE GENOMIC DNA]</scope>
    <source>
        <strain evidence="4 5">TF5-37.2-LB10</strain>
    </source>
</reference>
<dbReference type="Proteomes" id="UP000322918">
    <property type="component" value="Unassembled WGS sequence"/>
</dbReference>
<evidence type="ECO:0000313" key="5">
    <source>
        <dbReference type="Proteomes" id="UP000322918"/>
    </source>
</evidence>
<dbReference type="PROSITE" id="PS01124">
    <property type="entry name" value="HTH_ARAC_FAMILY_2"/>
    <property type="match status" value="1"/>
</dbReference>
<dbReference type="GO" id="GO:0003700">
    <property type="term" value="F:DNA-binding transcription factor activity"/>
    <property type="evidence" value="ECO:0007669"/>
    <property type="project" value="InterPro"/>
</dbReference>
<dbReference type="InterPro" id="IPR018060">
    <property type="entry name" value="HTH_AraC"/>
</dbReference>
<gene>
    <name evidence="4" type="ORF">F1649_06920</name>
</gene>
<dbReference type="PANTHER" id="PTHR43130:SF3">
    <property type="entry name" value="HTH-TYPE TRANSCRIPTIONAL REGULATOR RV1931C"/>
    <property type="match status" value="1"/>
</dbReference>
<name>A0A5M9HER7_9SPHI</name>
<dbReference type="InterPro" id="IPR052158">
    <property type="entry name" value="INH-QAR"/>
</dbReference>
<evidence type="ECO:0000256" key="1">
    <source>
        <dbReference type="ARBA" id="ARBA00023015"/>
    </source>
</evidence>
<dbReference type="Pfam" id="PF01965">
    <property type="entry name" value="DJ-1_PfpI"/>
    <property type="match status" value="1"/>
</dbReference>
<dbReference type="OrthoDB" id="9803764at2"/>
<evidence type="ECO:0000259" key="3">
    <source>
        <dbReference type="PROSITE" id="PS01124"/>
    </source>
</evidence>
<dbReference type="InterPro" id="IPR009057">
    <property type="entry name" value="Homeodomain-like_sf"/>
</dbReference>
<dbReference type="SMART" id="SM00342">
    <property type="entry name" value="HTH_ARAC"/>
    <property type="match status" value="1"/>
</dbReference>
<evidence type="ECO:0000256" key="2">
    <source>
        <dbReference type="ARBA" id="ARBA00023163"/>
    </source>
</evidence>
<dbReference type="AlphaFoldDB" id="A0A5M9HER7"/>
<sequence length="329" mass="37380">MKHITLLYPEGHCNLGTVACIIGTVEILTRASAYWTEQGNKPKYELVVAGIRPKKDYIHNLVALKLDALISDIAKTDLIIIPSAIPGDETSESRLMFDWIRQQYNRGAEIASMCSGAFILASTGIMDGRSCSTHWSYANAFKANYPKVNLHSDQLITDEKGIYTNGGAYSFLNLVIYLIEKYYDRQTAIYCSKVFQIELDRSSQSAFVIFTGQKHHGDMMVQKAQTYIENNINEKISVEALSSKFAIGRRNFDRRFIKATGNTPLEYAQRVKIESAKKALESTRKTINEVMFEVGYSDVKAFREVFRKITGLSPLEYKNKYNKESFIQY</sequence>
<dbReference type="PANTHER" id="PTHR43130">
    <property type="entry name" value="ARAC-FAMILY TRANSCRIPTIONAL REGULATOR"/>
    <property type="match status" value="1"/>
</dbReference>
<dbReference type="EMBL" id="VWNE01000009">
    <property type="protein sequence ID" value="KAA8484071.1"/>
    <property type="molecule type" value="Genomic_DNA"/>
</dbReference>
<dbReference type="GO" id="GO:0043565">
    <property type="term" value="F:sequence-specific DNA binding"/>
    <property type="evidence" value="ECO:0007669"/>
    <property type="project" value="InterPro"/>
</dbReference>
<proteinExistence type="predicted"/>
<keyword evidence="1" id="KW-0805">Transcription regulation</keyword>
<dbReference type="Gene3D" id="3.40.50.880">
    <property type="match status" value="1"/>
</dbReference>
<dbReference type="InterPro" id="IPR029062">
    <property type="entry name" value="Class_I_gatase-like"/>
</dbReference>
<dbReference type="Pfam" id="PF12833">
    <property type="entry name" value="HTH_18"/>
    <property type="match status" value="1"/>
</dbReference>
<evidence type="ECO:0000313" key="4">
    <source>
        <dbReference type="EMBL" id="KAA8484071.1"/>
    </source>
</evidence>